<proteinExistence type="predicted"/>
<dbReference type="InterPro" id="IPR031525">
    <property type="entry name" value="CC190"/>
</dbReference>
<accession>A0ABM5G9M4</accession>
<gene>
    <name evidence="3" type="primary">CCDC190</name>
</gene>
<evidence type="ECO:0000313" key="2">
    <source>
        <dbReference type="Proteomes" id="UP001652642"/>
    </source>
</evidence>
<dbReference type="Pfam" id="PF15768">
    <property type="entry name" value="CC190"/>
    <property type="match status" value="1"/>
</dbReference>
<feature type="compositionally biased region" description="Polar residues" evidence="1">
    <location>
        <begin position="139"/>
        <end position="155"/>
    </location>
</feature>
<reference evidence="3" key="1">
    <citation type="submission" date="2025-08" db="UniProtKB">
        <authorList>
            <consortium name="RefSeq"/>
        </authorList>
    </citation>
    <scope>IDENTIFICATION</scope>
</reference>
<dbReference type="GeneID" id="110081665"/>
<dbReference type="RefSeq" id="XP_072854345.1">
    <property type="nucleotide sequence ID" value="XM_072998244.1"/>
</dbReference>
<protein>
    <submittedName>
        <fullName evidence="3">Coiled-coil domain-containing protein 190 isoform X1</fullName>
    </submittedName>
</protein>
<keyword evidence="2" id="KW-1185">Reference proteome</keyword>
<feature type="compositionally biased region" description="Basic and acidic residues" evidence="1">
    <location>
        <begin position="159"/>
        <end position="183"/>
    </location>
</feature>
<name>A0ABM5G9M4_9SAUR</name>
<dbReference type="Proteomes" id="UP001652642">
    <property type="component" value="Chromosome 4"/>
</dbReference>
<feature type="region of interest" description="Disordered" evidence="1">
    <location>
        <begin position="138"/>
        <end position="219"/>
    </location>
</feature>
<evidence type="ECO:0000313" key="3">
    <source>
        <dbReference type="RefSeq" id="XP_072854345.1"/>
    </source>
</evidence>
<dbReference type="PANTHER" id="PTHR36871">
    <property type="entry name" value="COILED-COIL DOMAIN-CONTAINING PROTEIN 190"/>
    <property type="match status" value="1"/>
</dbReference>
<dbReference type="PANTHER" id="PTHR36871:SF1">
    <property type="entry name" value="COILED-COIL DOMAIN-CONTAINING PROTEIN 190"/>
    <property type="match status" value="1"/>
</dbReference>
<sequence>MPVWTLPSICHLSLSLGEGLREHVWWVKRDMTEGETSRRWEAKRRDVKRAEARLSRGLQSLEEARFSCLNSVMKEQKRLQEELVRLQKGRSKQKLSLSPGPMSVMLPFPLLFPQAREDYSGFHGSMWKKTFSKGRGLSEASQASFRPQTLNSDISGSAGDRKGHLPPLKPKDQNMTDDRDMTTLRHSTSKQLIISAESGETEENNGTDDQGRDVGAQGSTILVNIPGKRRPSLGQEKLIMDAEAYGADGCPRNMYSRPDFLKSYSEARKARYIRHKNIPAWEKELSLQDIFGHKRTIEHSGAECD</sequence>
<organism evidence="2 3">
    <name type="scientific">Pogona vitticeps</name>
    <name type="common">central bearded dragon</name>
    <dbReference type="NCBI Taxonomy" id="103695"/>
    <lineage>
        <taxon>Eukaryota</taxon>
        <taxon>Metazoa</taxon>
        <taxon>Chordata</taxon>
        <taxon>Craniata</taxon>
        <taxon>Vertebrata</taxon>
        <taxon>Euteleostomi</taxon>
        <taxon>Lepidosauria</taxon>
        <taxon>Squamata</taxon>
        <taxon>Bifurcata</taxon>
        <taxon>Unidentata</taxon>
        <taxon>Episquamata</taxon>
        <taxon>Toxicofera</taxon>
        <taxon>Iguania</taxon>
        <taxon>Acrodonta</taxon>
        <taxon>Agamidae</taxon>
        <taxon>Amphibolurinae</taxon>
        <taxon>Pogona</taxon>
    </lineage>
</organism>
<evidence type="ECO:0000256" key="1">
    <source>
        <dbReference type="SAM" id="MobiDB-lite"/>
    </source>
</evidence>